<evidence type="ECO:0000313" key="3">
    <source>
        <dbReference type="Proteomes" id="UP000019491"/>
    </source>
</evidence>
<comment type="caution">
    <text evidence="2">The sequence shown here is derived from an EMBL/GenBank/DDBJ whole genome shotgun (WGS) entry which is preliminary data.</text>
</comment>
<name>X0PZ68_RHOWR</name>
<protein>
    <submittedName>
        <fullName evidence="2">Uncharacterized protein</fullName>
    </submittedName>
</protein>
<dbReference type="RefSeq" id="WP_162181186.1">
    <property type="nucleotide sequence ID" value="NZ_BAWF01000009.1"/>
</dbReference>
<organism evidence="2 3">
    <name type="scientific">Rhodococcus wratislaviensis NBRC 100605</name>
    <dbReference type="NCBI Taxonomy" id="1219028"/>
    <lineage>
        <taxon>Bacteria</taxon>
        <taxon>Bacillati</taxon>
        <taxon>Actinomycetota</taxon>
        <taxon>Actinomycetes</taxon>
        <taxon>Mycobacteriales</taxon>
        <taxon>Nocardiaceae</taxon>
        <taxon>Rhodococcus</taxon>
    </lineage>
</organism>
<evidence type="ECO:0000256" key="1">
    <source>
        <dbReference type="SAM" id="MobiDB-lite"/>
    </source>
</evidence>
<dbReference type="Proteomes" id="UP000019491">
    <property type="component" value="Unassembled WGS sequence"/>
</dbReference>
<accession>X0PZ68</accession>
<proteinExistence type="predicted"/>
<dbReference type="AlphaFoldDB" id="X0PZ68"/>
<sequence>MNPSSATHAPLSVRGSYIPAGQSSSLDRDRYRLDTEFKLVRSAAETEEVSDGLHDKTGLVHTDLFAWFPVPSTARHNRR</sequence>
<keyword evidence="3" id="KW-1185">Reference proteome</keyword>
<evidence type="ECO:0000313" key="2">
    <source>
        <dbReference type="EMBL" id="GAF43772.1"/>
    </source>
</evidence>
<feature type="region of interest" description="Disordered" evidence="1">
    <location>
        <begin position="1"/>
        <end position="25"/>
    </location>
</feature>
<dbReference type="EMBL" id="BAWF01000009">
    <property type="protein sequence ID" value="GAF43772.1"/>
    <property type="molecule type" value="Genomic_DNA"/>
</dbReference>
<reference evidence="2 3" key="1">
    <citation type="submission" date="2014-02" db="EMBL/GenBank/DDBJ databases">
        <title>Whole genome shotgun sequence of Rhodococcus wratislaviensis NBRC 100605.</title>
        <authorList>
            <person name="Hosoyama A."/>
            <person name="Tsuchikane K."/>
            <person name="Yoshida I."/>
            <person name="Ohji S."/>
            <person name="Ichikawa N."/>
            <person name="Yamazoe A."/>
            <person name="Fujita N."/>
        </authorList>
    </citation>
    <scope>NUCLEOTIDE SEQUENCE [LARGE SCALE GENOMIC DNA]</scope>
    <source>
        <strain evidence="2 3">NBRC 100605</strain>
    </source>
</reference>
<gene>
    <name evidence="2" type="ORF">RW1_009_01970</name>
</gene>